<reference evidence="1 2" key="1">
    <citation type="submission" date="2015-01" db="EMBL/GenBank/DDBJ databases">
        <title>Evolution of Trichinella species and genotypes.</title>
        <authorList>
            <person name="Korhonen P.K."/>
            <person name="Edoardo P."/>
            <person name="Giuseppe L.R."/>
            <person name="Gasser R.B."/>
        </authorList>
    </citation>
    <scope>NUCLEOTIDE SEQUENCE [LARGE SCALE GENOMIC DNA]</scope>
    <source>
        <strain evidence="1">ISS120</strain>
    </source>
</reference>
<comment type="caution">
    <text evidence="1">The sequence shown here is derived from an EMBL/GenBank/DDBJ whole genome shotgun (WGS) entry which is preliminary data.</text>
</comment>
<gene>
    <name evidence="1" type="ORF">T03_14897</name>
</gene>
<keyword evidence="2" id="KW-1185">Reference proteome</keyword>
<dbReference type="AlphaFoldDB" id="A0A0V1CRC2"/>
<protein>
    <submittedName>
        <fullName evidence="1">Uncharacterized protein</fullName>
    </submittedName>
</protein>
<evidence type="ECO:0000313" key="1">
    <source>
        <dbReference type="EMBL" id="KRY51267.1"/>
    </source>
</evidence>
<proteinExistence type="predicted"/>
<organism evidence="1 2">
    <name type="scientific">Trichinella britovi</name>
    <name type="common">Parasitic roundworm</name>
    <dbReference type="NCBI Taxonomy" id="45882"/>
    <lineage>
        <taxon>Eukaryota</taxon>
        <taxon>Metazoa</taxon>
        <taxon>Ecdysozoa</taxon>
        <taxon>Nematoda</taxon>
        <taxon>Enoplea</taxon>
        <taxon>Dorylaimia</taxon>
        <taxon>Trichinellida</taxon>
        <taxon>Trichinellidae</taxon>
        <taxon>Trichinella</taxon>
    </lineage>
</organism>
<name>A0A0V1CRC2_TRIBR</name>
<accession>A0A0V1CRC2</accession>
<evidence type="ECO:0000313" key="2">
    <source>
        <dbReference type="Proteomes" id="UP000054653"/>
    </source>
</evidence>
<sequence length="94" mass="11084">MNKFYRKEKLRYGKHESELKTKSICGSLRALIPIQKRVLSFIEINTSFSHSFKLHFKNKAAHNNVWYMNAQTRNKPQYVAIHGRNKKNGMNTTD</sequence>
<dbReference type="EMBL" id="JYDI01000130">
    <property type="protein sequence ID" value="KRY51267.1"/>
    <property type="molecule type" value="Genomic_DNA"/>
</dbReference>
<dbReference type="Proteomes" id="UP000054653">
    <property type="component" value="Unassembled WGS sequence"/>
</dbReference>